<accession>A0A0M3HUX7</accession>
<reference evidence="2" key="1">
    <citation type="submission" date="2017-02" db="UniProtKB">
        <authorList>
            <consortium name="WormBaseParasite"/>
        </authorList>
    </citation>
    <scope>IDENTIFICATION</scope>
</reference>
<dbReference type="Proteomes" id="UP000036681">
    <property type="component" value="Unplaced"/>
</dbReference>
<dbReference type="WBParaSite" id="ALUE_0000666101-mRNA-1">
    <property type="protein sequence ID" value="ALUE_0000666101-mRNA-1"/>
    <property type="gene ID" value="ALUE_0000666101"/>
</dbReference>
<dbReference type="AlphaFoldDB" id="A0A0M3HUX7"/>
<evidence type="ECO:0000313" key="2">
    <source>
        <dbReference type="WBParaSite" id="ALUE_0000666101-mRNA-1"/>
    </source>
</evidence>
<keyword evidence="1" id="KW-1185">Reference proteome</keyword>
<evidence type="ECO:0000313" key="1">
    <source>
        <dbReference type="Proteomes" id="UP000036681"/>
    </source>
</evidence>
<protein>
    <submittedName>
        <fullName evidence="2">Ovule protein</fullName>
    </submittedName>
</protein>
<name>A0A0M3HUX7_ASCLU</name>
<sequence length="169" mass="19585">MLRIPHPGMSMRKSKSMEPLCNGCDESSQRYSNCSSPLPNRWYEFQENFDRLIRENVAESSLLHVNDHPLELSESDLFRLSFEKHLTSCGISNNPETHYYDLRSDAAEDGKFELTENEHDMNRVIYWLGQGTSKIRSDDADFGSDRISRTKSKAEKSIIREETGKLEKF</sequence>
<organism evidence="1 2">
    <name type="scientific">Ascaris lumbricoides</name>
    <name type="common">Giant roundworm</name>
    <dbReference type="NCBI Taxonomy" id="6252"/>
    <lineage>
        <taxon>Eukaryota</taxon>
        <taxon>Metazoa</taxon>
        <taxon>Ecdysozoa</taxon>
        <taxon>Nematoda</taxon>
        <taxon>Chromadorea</taxon>
        <taxon>Rhabditida</taxon>
        <taxon>Spirurina</taxon>
        <taxon>Ascaridomorpha</taxon>
        <taxon>Ascaridoidea</taxon>
        <taxon>Ascarididae</taxon>
        <taxon>Ascaris</taxon>
    </lineage>
</organism>
<proteinExistence type="predicted"/>